<dbReference type="PANTHER" id="PTHR33383:SF1">
    <property type="entry name" value="MEMBRANE PROTEIN INSERTION EFFICIENCY FACTOR-RELATED"/>
    <property type="match status" value="1"/>
</dbReference>
<evidence type="ECO:0000256" key="1">
    <source>
        <dbReference type="HAMAP-Rule" id="MF_00386"/>
    </source>
</evidence>
<dbReference type="Proteomes" id="UP000317303">
    <property type="component" value="Unassembled WGS sequence"/>
</dbReference>
<accession>A0A660CKY5</accession>
<evidence type="ECO:0000256" key="2">
    <source>
        <dbReference type="SAM" id="MobiDB-lite"/>
    </source>
</evidence>
<proteinExistence type="inferred from homology"/>
<evidence type="ECO:0000313" key="3">
    <source>
        <dbReference type="EMBL" id="TWH21695.1"/>
    </source>
</evidence>
<feature type="region of interest" description="Disordered" evidence="2">
    <location>
        <begin position="1"/>
        <end position="28"/>
    </location>
</feature>
<keyword evidence="4" id="KW-1185">Reference proteome</keyword>
<dbReference type="Pfam" id="PF01809">
    <property type="entry name" value="YidD"/>
    <property type="match status" value="1"/>
</dbReference>
<feature type="region of interest" description="Disordered" evidence="2">
    <location>
        <begin position="93"/>
        <end position="118"/>
    </location>
</feature>
<dbReference type="AlphaFoldDB" id="A0A660CKY5"/>
<gene>
    <name evidence="3" type="ORF">JD82_03561</name>
</gene>
<name>A0A660CKY5_9PSEU</name>
<comment type="subcellular location">
    <subcellularLocation>
        <location evidence="1">Cell membrane</location>
        <topology evidence="1">Peripheral membrane protein</topology>
        <orientation evidence="1">Cytoplasmic side</orientation>
    </subcellularLocation>
</comment>
<protein>
    <recommendedName>
        <fullName evidence="1">Putative membrane protein insertion efficiency factor</fullName>
    </recommendedName>
</protein>
<comment type="caution">
    <text evidence="3">The sequence shown here is derived from an EMBL/GenBank/DDBJ whole genome shotgun (WGS) entry which is preliminary data.</text>
</comment>
<sequence length="118" mass="13129">MRNEQAATEHGDCVHDSAGGHDETTQAAPRPTPVAWILLLPIRFYRKAISPFLPPMCRFYPSCSTYAAEALTKHGAARGTYLAVRRLLRCGPWTPPGRDPVPETFSFRRQSPGMSTEE</sequence>
<feature type="compositionally biased region" description="Basic and acidic residues" evidence="2">
    <location>
        <begin position="1"/>
        <end position="24"/>
    </location>
</feature>
<keyword evidence="1" id="KW-0472">Membrane</keyword>
<feature type="compositionally biased region" description="Polar residues" evidence="2">
    <location>
        <begin position="107"/>
        <end position="118"/>
    </location>
</feature>
<dbReference type="HAMAP" id="MF_00386">
    <property type="entry name" value="UPF0161_YidD"/>
    <property type="match status" value="1"/>
</dbReference>
<reference evidence="3 4" key="1">
    <citation type="submission" date="2019-07" db="EMBL/GenBank/DDBJ databases">
        <title>R&amp;d 2014.</title>
        <authorList>
            <person name="Klenk H.-P."/>
        </authorList>
    </citation>
    <scope>NUCLEOTIDE SEQUENCE [LARGE SCALE GENOMIC DNA]</scope>
    <source>
        <strain evidence="3 4">DSM 43194</strain>
    </source>
</reference>
<dbReference type="EMBL" id="VLJV01000001">
    <property type="protein sequence ID" value="TWH21695.1"/>
    <property type="molecule type" value="Genomic_DNA"/>
</dbReference>
<dbReference type="SMART" id="SM01234">
    <property type="entry name" value="Haemolytic"/>
    <property type="match status" value="1"/>
</dbReference>
<comment type="function">
    <text evidence="1">Could be involved in insertion of integral membrane proteins into the membrane.</text>
</comment>
<evidence type="ECO:0000313" key="4">
    <source>
        <dbReference type="Proteomes" id="UP000317303"/>
    </source>
</evidence>
<comment type="similarity">
    <text evidence="1">Belongs to the UPF0161 family.</text>
</comment>
<dbReference type="PANTHER" id="PTHR33383">
    <property type="entry name" value="MEMBRANE PROTEIN INSERTION EFFICIENCY FACTOR-RELATED"/>
    <property type="match status" value="1"/>
</dbReference>
<dbReference type="NCBIfam" id="TIGR00278">
    <property type="entry name" value="membrane protein insertion efficiency factor YidD"/>
    <property type="match status" value="1"/>
</dbReference>
<keyword evidence="1" id="KW-1003">Cell membrane</keyword>
<dbReference type="InterPro" id="IPR002696">
    <property type="entry name" value="Membr_insert_effic_factor_YidD"/>
</dbReference>
<dbReference type="OrthoDB" id="9801753at2"/>
<organism evidence="3 4">
    <name type="scientific">Prauserella rugosa</name>
    <dbReference type="NCBI Taxonomy" id="43354"/>
    <lineage>
        <taxon>Bacteria</taxon>
        <taxon>Bacillati</taxon>
        <taxon>Actinomycetota</taxon>
        <taxon>Actinomycetes</taxon>
        <taxon>Pseudonocardiales</taxon>
        <taxon>Pseudonocardiaceae</taxon>
        <taxon>Prauserella</taxon>
    </lineage>
</organism>
<dbReference type="GO" id="GO:0005886">
    <property type="term" value="C:plasma membrane"/>
    <property type="evidence" value="ECO:0007669"/>
    <property type="project" value="UniProtKB-SubCell"/>
</dbReference>